<feature type="repeat" description="ANK" evidence="3">
    <location>
        <begin position="296"/>
        <end position="328"/>
    </location>
</feature>
<dbReference type="InterPro" id="IPR002110">
    <property type="entry name" value="Ankyrin_rpt"/>
</dbReference>
<dbReference type="PANTHER" id="PTHR24171">
    <property type="entry name" value="ANKYRIN REPEAT DOMAIN-CONTAINING PROTEIN 39-RELATED"/>
    <property type="match status" value="1"/>
</dbReference>
<accession>A0A8T1XFR4</accession>
<evidence type="ECO:0000256" key="3">
    <source>
        <dbReference type="PROSITE-ProRule" id="PRU00023"/>
    </source>
</evidence>
<evidence type="ECO:0000313" key="5">
    <source>
        <dbReference type="Proteomes" id="UP000693981"/>
    </source>
</evidence>
<comment type="caution">
    <text evidence="4">The sequence shown here is derived from an EMBL/GenBank/DDBJ whole genome shotgun (WGS) entry which is preliminary data.</text>
</comment>
<dbReference type="AlphaFoldDB" id="A0A8T1XFR4"/>
<name>A0A8T1XFR4_9STRA</name>
<dbReference type="SMART" id="SM00248">
    <property type="entry name" value="ANK"/>
    <property type="match status" value="7"/>
</dbReference>
<feature type="repeat" description="ANK" evidence="3">
    <location>
        <begin position="226"/>
        <end position="264"/>
    </location>
</feature>
<reference evidence="4" key="1">
    <citation type="submission" date="2021-02" db="EMBL/GenBank/DDBJ databases">
        <authorList>
            <person name="Palmer J.M."/>
        </authorList>
    </citation>
    <scope>NUCLEOTIDE SEQUENCE</scope>
    <source>
        <strain evidence="4">SCRP23</strain>
    </source>
</reference>
<keyword evidence="5" id="KW-1185">Reference proteome</keyword>
<dbReference type="Pfam" id="PF00023">
    <property type="entry name" value="Ank"/>
    <property type="match status" value="1"/>
</dbReference>
<evidence type="ECO:0000256" key="1">
    <source>
        <dbReference type="ARBA" id="ARBA00022737"/>
    </source>
</evidence>
<proteinExistence type="predicted"/>
<dbReference type="PROSITE" id="PS50297">
    <property type="entry name" value="ANK_REP_REGION"/>
    <property type="match status" value="4"/>
</dbReference>
<feature type="repeat" description="ANK" evidence="3">
    <location>
        <begin position="329"/>
        <end position="361"/>
    </location>
</feature>
<organism evidence="4 5">
    <name type="scientific">Phytophthora boehmeriae</name>
    <dbReference type="NCBI Taxonomy" id="109152"/>
    <lineage>
        <taxon>Eukaryota</taxon>
        <taxon>Sar</taxon>
        <taxon>Stramenopiles</taxon>
        <taxon>Oomycota</taxon>
        <taxon>Peronosporomycetes</taxon>
        <taxon>Peronosporales</taxon>
        <taxon>Peronosporaceae</taxon>
        <taxon>Phytophthora</taxon>
    </lineage>
</organism>
<dbReference type="PROSITE" id="PS50088">
    <property type="entry name" value="ANK_REPEAT"/>
    <property type="match status" value="5"/>
</dbReference>
<keyword evidence="1" id="KW-0677">Repeat</keyword>
<gene>
    <name evidence="4" type="ORF">PHYBOEH_005713</name>
</gene>
<feature type="repeat" description="ANK" evidence="3">
    <location>
        <begin position="135"/>
        <end position="167"/>
    </location>
</feature>
<protein>
    <submittedName>
        <fullName evidence="4">Uncharacterized protein</fullName>
    </submittedName>
</protein>
<keyword evidence="2 3" id="KW-0040">ANK repeat</keyword>
<evidence type="ECO:0000256" key="2">
    <source>
        <dbReference type="ARBA" id="ARBA00023043"/>
    </source>
</evidence>
<dbReference type="Pfam" id="PF13637">
    <property type="entry name" value="Ank_4"/>
    <property type="match status" value="1"/>
</dbReference>
<dbReference type="Pfam" id="PF12796">
    <property type="entry name" value="Ank_2"/>
    <property type="match status" value="2"/>
</dbReference>
<evidence type="ECO:0000313" key="4">
    <source>
        <dbReference type="EMBL" id="KAG7402150.1"/>
    </source>
</evidence>
<dbReference type="OrthoDB" id="159630at2759"/>
<dbReference type="EMBL" id="JAGDFL010000003">
    <property type="protein sequence ID" value="KAG7402150.1"/>
    <property type="molecule type" value="Genomic_DNA"/>
</dbReference>
<feature type="repeat" description="ANK" evidence="3">
    <location>
        <begin position="193"/>
        <end position="225"/>
    </location>
</feature>
<dbReference type="Proteomes" id="UP000693981">
    <property type="component" value="Unassembled WGS sequence"/>
</dbReference>
<sequence>MMAANPTRKLAAQCTAEQSERLPQLVCVAVVCRQFPSVAVKTTIVRRIEAFVDVAAGCSLQDACAKSLWLAKRVVALNEWTSGHDDEWRRESAIEALGAAAGCGKLKLVQWLCAEAETIAGVDAVVVVRGKYADRRWTAMHGAAMHGHLDVVKWLVAQGARVDEKDDGNMTPLRFACCWGHLSVAQWLFDKGARLDTLHGAARTGCLPVAQWLLDNGASVNEKDRSAGTPLHSAVYSISGTQSERFAIVEWLVNQGARVNAKDDFGCTVLHNVHEGDSVVEFLIDHGAAVNEKCESGETALHGAALRGYFSIVRLLVSKGARVDEKDNAGRTALHNAAYGGHLNLVQWLVDQGAHVDEQDTNGSTALHGAARLQDPHFTWTTPKYLVAA</sequence>